<keyword evidence="8" id="KW-0449">Lipoprotein</keyword>
<evidence type="ECO:0000256" key="2">
    <source>
        <dbReference type="ARBA" id="ARBA00022679"/>
    </source>
</evidence>
<dbReference type="InterPro" id="IPR036028">
    <property type="entry name" value="SH3-like_dom_sf"/>
</dbReference>
<dbReference type="PROSITE" id="PS00107">
    <property type="entry name" value="PROTEIN_KINASE_ATP"/>
    <property type="match status" value="1"/>
</dbReference>
<dbReference type="SUPFAM" id="SSF56112">
    <property type="entry name" value="Protein kinase-like (PK-like)"/>
    <property type="match status" value="1"/>
</dbReference>
<dbReference type="Ensembl" id="ENSDART00000058894.7">
    <property type="protein sequence ID" value="ENSDARP00000058893.5"/>
    <property type="gene ID" value="ENSDARG00000040258.8"/>
</dbReference>
<dbReference type="SMR" id="E7F063"/>
<accession>E7F063</accession>
<dbReference type="SMART" id="SM00219">
    <property type="entry name" value="TyrKc"/>
    <property type="match status" value="1"/>
</dbReference>
<dbReference type="Gene3D" id="1.10.510.10">
    <property type="entry name" value="Transferase(Phosphotransferase) domain 1"/>
    <property type="match status" value="1"/>
</dbReference>
<dbReference type="EC" id="2.7.10.2" evidence="13"/>
<dbReference type="InterPro" id="IPR020635">
    <property type="entry name" value="Tyr_kinase_cat_dom"/>
</dbReference>
<evidence type="ECO:0000259" key="15">
    <source>
        <dbReference type="PROSITE" id="PS50002"/>
    </source>
</evidence>
<dbReference type="InterPro" id="IPR008266">
    <property type="entry name" value="Tyr_kinase_AS"/>
</dbReference>
<evidence type="ECO:0000256" key="12">
    <source>
        <dbReference type="PROSITE-ProRule" id="PRU10141"/>
    </source>
</evidence>
<dbReference type="GO" id="GO:0005524">
    <property type="term" value="F:ATP binding"/>
    <property type="evidence" value="ECO:0007669"/>
    <property type="project" value="UniProtKB-UniRule"/>
</dbReference>
<dbReference type="AlphaFoldDB" id="E7F063"/>
<dbReference type="Bgee" id="ENSDARG00000040258">
    <property type="expression patterns" value="Expressed in zone of skin and 6 other cell types or tissues"/>
</dbReference>
<dbReference type="GO" id="GO:0004715">
    <property type="term" value="F:non-membrane spanning protein tyrosine kinase activity"/>
    <property type="evidence" value="ECO:0000318"/>
    <property type="project" value="GO_Central"/>
</dbReference>
<keyword evidence="2 13" id="KW-0808">Transferase</keyword>
<dbReference type="PhylomeDB" id="E7F063"/>
<evidence type="ECO:0000259" key="16">
    <source>
        <dbReference type="PROSITE" id="PS50011"/>
    </source>
</evidence>
<reference evidence="19" key="3">
    <citation type="submission" date="2025-04" db="UniProtKB">
        <authorList>
            <consortium name="RefSeq"/>
        </authorList>
    </citation>
    <scope>IDENTIFICATION</scope>
    <source>
        <strain evidence="19">Tuebingen</strain>
    </source>
</reference>
<gene>
    <name evidence="17 19 20" type="primary">si:ch73-340m8.2</name>
</gene>
<evidence type="ECO:0000313" key="18">
    <source>
        <dbReference type="Proteomes" id="UP000000437"/>
    </source>
</evidence>
<keyword evidence="4 12" id="KW-0547">Nucleotide-binding</keyword>
<evidence type="ECO:0000256" key="5">
    <source>
        <dbReference type="ARBA" id="ARBA00022777"/>
    </source>
</evidence>
<reference evidence="17" key="1">
    <citation type="submission" date="2011-04" db="UniProtKB">
        <authorList>
            <consortium name="Ensembl"/>
        </authorList>
    </citation>
    <scope>IDENTIFICATION</scope>
    <source>
        <strain evidence="17">Tuebingen</strain>
    </source>
</reference>
<dbReference type="InterPro" id="IPR000980">
    <property type="entry name" value="SH2"/>
</dbReference>
<feature type="domain" description="SH3" evidence="15">
    <location>
        <begin position="28"/>
        <end position="97"/>
    </location>
</feature>
<evidence type="ECO:0000256" key="11">
    <source>
        <dbReference type="PROSITE-ProRule" id="PRU00192"/>
    </source>
</evidence>
<feature type="domain" description="SH2" evidence="14">
    <location>
        <begin position="103"/>
        <end position="203"/>
    </location>
</feature>
<dbReference type="SUPFAM" id="SSF55550">
    <property type="entry name" value="SH2 domain"/>
    <property type="match status" value="1"/>
</dbReference>
<dbReference type="eggNOG" id="KOG0197">
    <property type="taxonomic scope" value="Eukaryota"/>
</dbReference>
<dbReference type="Proteomes" id="UP000000437">
    <property type="component" value="Chromosome 17"/>
</dbReference>
<dbReference type="HOGENOM" id="CLU_000288_7_2_1"/>
<proteinExistence type="inferred from homology"/>
<dbReference type="InterPro" id="IPR001452">
    <property type="entry name" value="SH3_domain"/>
</dbReference>
<reference evidence="17 18" key="2">
    <citation type="journal article" date="2013" name="Nature">
        <title>The zebrafish reference genome sequence and its relationship to the human genome.</title>
        <authorList>
            <consortium name="Genome Reference Consortium Zebrafish"/>
            <person name="Howe K."/>
            <person name="Clark M.D."/>
            <person name="Torroja C.F."/>
            <person name="Torrance J."/>
            <person name="Berthelot C."/>
            <person name="Muffato M."/>
            <person name="Collins J.E."/>
            <person name="Humphray S."/>
            <person name="McLaren K."/>
            <person name="Matthews L."/>
            <person name="McLaren S."/>
            <person name="Sealy I."/>
            <person name="Caccamo M."/>
            <person name="Churcher C."/>
            <person name="Scott C."/>
            <person name="Barrett J.C."/>
            <person name="Koch R."/>
            <person name="Rauch G.J."/>
            <person name="White S."/>
            <person name="Chow W."/>
            <person name="Kilian B."/>
            <person name="Quintais L.T."/>
            <person name="Guerra-Assuncao J.A."/>
            <person name="Zhou Y."/>
            <person name="Gu Y."/>
            <person name="Yen J."/>
            <person name="Vogel J.H."/>
            <person name="Eyre T."/>
            <person name="Redmond S."/>
            <person name="Banerjee R."/>
            <person name="Chi J."/>
            <person name="Fu B."/>
            <person name="Langley E."/>
            <person name="Maguire S.F."/>
            <person name="Laird G.K."/>
            <person name="Lloyd D."/>
            <person name="Kenyon E."/>
            <person name="Donaldson S."/>
            <person name="Sehra H."/>
            <person name="Almeida-King J."/>
            <person name="Loveland J."/>
            <person name="Trevanion S."/>
            <person name="Jones M."/>
            <person name="Quail M."/>
            <person name="Willey D."/>
            <person name="Hunt A."/>
            <person name="Burton J."/>
            <person name="Sims S."/>
            <person name="McLay K."/>
            <person name="Plumb B."/>
            <person name="Davis J."/>
            <person name="Clee C."/>
            <person name="Oliver K."/>
            <person name="Clark R."/>
            <person name="Riddle C."/>
            <person name="Elliot D."/>
            <person name="Eliott D."/>
            <person name="Threadgold G."/>
            <person name="Harden G."/>
            <person name="Ware D."/>
            <person name="Begum S."/>
            <person name="Mortimore B."/>
            <person name="Mortimer B."/>
            <person name="Kerry G."/>
            <person name="Heath P."/>
            <person name="Phillimore B."/>
            <person name="Tracey A."/>
            <person name="Corby N."/>
            <person name="Dunn M."/>
            <person name="Johnson C."/>
            <person name="Wood J."/>
            <person name="Clark S."/>
            <person name="Pelan S."/>
            <person name="Griffiths G."/>
            <person name="Smith M."/>
            <person name="Glithero R."/>
            <person name="Howden P."/>
            <person name="Barker N."/>
            <person name="Lloyd C."/>
            <person name="Stevens C."/>
            <person name="Harley J."/>
            <person name="Holt K."/>
            <person name="Panagiotidis G."/>
            <person name="Lovell J."/>
            <person name="Beasley H."/>
            <person name="Henderson C."/>
            <person name="Gordon D."/>
            <person name="Auger K."/>
            <person name="Wright D."/>
            <person name="Collins J."/>
            <person name="Raisen C."/>
            <person name="Dyer L."/>
            <person name="Leung K."/>
            <person name="Robertson L."/>
            <person name="Ambridge K."/>
            <person name="Leongamornlert D."/>
            <person name="McGuire S."/>
            <person name="Gilderthorp R."/>
            <person name="Griffiths C."/>
            <person name="Manthravadi D."/>
            <person name="Nichol S."/>
            <person name="Barker G."/>
            <person name="Whitehead S."/>
            <person name="Kay M."/>
            <person name="Brown J."/>
            <person name="Murnane C."/>
            <person name="Gray E."/>
            <person name="Humphries M."/>
            <person name="Sycamore N."/>
            <person name="Barker D."/>
            <person name="Saunders D."/>
            <person name="Wallis J."/>
            <person name="Babbage A."/>
            <person name="Hammond S."/>
            <person name="Mashreghi-Mohammadi M."/>
            <person name="Barr L."/>
            <person name="Martin S."/>
            <person name="Wray P."/>
            <person name="Ellington A."/>
            <person name="Matthews N."/>
            <person name="Ellwood M."/>
            <person name="Woodmansey R."/>
            <person name="Clark G."/>
            <person name="Cooper J."/>
            <person name="Cooper J."/>
            <person name="Tromans A."/>
            <person name="Grafham D."/>
            <person name="Skuce C."/>
            <person name="Pandian R."/>
            <person name="Andrews R."/>
            <person name="Harrison E."/>
            <person name="Kimberley A."/>
            <person name="Garnett J."/>
            <person name="Fosker N."/>
            <person name="Hall R."/>
            <person name="Garner P."/>
            <person name="Kelly D."/>
            <person name="Bird C."/>
            <person name="Palmer S."/>
            <person name="Gehring I."/>
            <person name="Berger A."/>
            <person name="Dooley C.M."/>
            <person name="Ersan-Urun Z."/>
            <person name="Eser C."/>
            <person name="Geiger H."/>
            <person name="Geisler M."/>
            <person name="Karotki L."/>
            <person name="Kirn A."/>
            <person name="Konantz J."/>
            <person name="Konantz M."/>
            <person name="Oberlander M."/>
            <person name="Rudolph-Geiger S."/>
            <person name="Teucke M."/>
            <person name="Lanz C."/>
            <person name="Raddatz G."/>
            <person name="Osoegawa K."/>
            <person name="Zhu B."/>
            <person name="Rapp A."/>
            <person name="Widaa S."/>
            <person name="Langford C."/>
            <person name="Yang F."/>
            <person name="Schuster S.C."/>
            <person name="Carter N.P."/>
            <person name="Harrow J."/>
            <person name="Ning Z."/>
            <person name="Herrero J."/>
            <person name="Searle S.M."/>
            <person name="Enright A."/>
            <person name="Geisler R."/>
            <person name="Plasterk R.H."/>
            <person name="Lee C."/>
            <person name="Westerfield M."/>
            <person name="de Jong P.J."/>
            <person name="Zon L.I."/>
            <person name="Postlethwait J.H."/>
            <person name="Nusslein-Volhard C."/>
            <person name="Hubbard T.J."/>
            <person name="Roest Crollius H."/>
            <person name="Rogers J."/>
            <person name="Stemple D.L."/>
        </authorList>
    </citation>
    <scope>NUCLEOTIDE SEQUENCE [LARGE SCALE GENOMIC DNA]</scope>
    <source>
        <strain evidence="17">Tuebingen</strain>
    </source>
</reference>
<comment type="catalytic activity">
    <reaction evidence="9 13">
        <text>L-tyrosyl-[protein] + ATP = O-phospho-L-tyrosyl-[protein] + ADP + H(+)</text>
        <dbReference type="Rhea" id="RHEA:10596"/>
        <dbReference type="Rhea" id="RHEA-COMP:10136"/>
        <dbReference type="Rhea" id="RHEA-COMP:20101"/>
        <dbReference type="ChEBI" id="CHEBI:15378"/>
        <dbReference type="ChEBI" id="CHEBI:30616"/>
        <dbReference type="ChEBI" id="CHEBI:46858"/>
        <dbReference type="ChEBI" id="CHEBI:61978"/>
        <dbReference type="ChEBI" id="CHEBI:456216"/>
        <dbReference type="EC" id="2.7.10.2"/>
    </reaction>
</comment>
<accession>A0A8M1RHT0</accession>
<dbReference type="RefSeq" id="XP_002665190.3">
    <property type="nucleotide sequence ID" value="XM_002665144.7"/>
</dbReference>
<dbReference type="GO" id="GO:0005102">
    <property type="term" value="F:signaling receptor binding"/>
    <property type="evidence" value="ECO:0000318"/>
    <property type="project" value="GO_Central"/>
</dbReference>
<dbReference type="GO" id="GO:0007169">
    <property type="term" value="P:cell surface receptor protein tyrosine kinase signaling pathway"/>
    <property type="evidence" value="ECO:0000318"/>
    <property type="project" value="GO_Central"/>
</dbReference>
<sequence length="480" mass="55610">MGNCECKPKCCCPCCPCCLTKDQQASVNRDRVYTSIYSYPSRTIWDLNLRKGDILEVTGETEYWLYVRRRTAKTDKSKSFIEEHGYVPKDFVKPLDSVEAEPWYFENVKTRVEAKRCLLRPENKEGAFLVWKCDENNHYYLSVKNGPHARHYRIKQGENDQQFFLVHHTTFQSLRKLIEFYSKHEGGLCAKLHEACVKLDQPVPQTLSFDSKCEIDRSSLTKQQKLGSGEFADVWQGLWNNTTEVAIKEFKGVNYSDIQTEIEIMKDLHHERLLKLYAVCTTSQPMCIVTELMKNGSLKTFLLRHKEKQDLEFSLMLDFAIQITEGMIYIENKIVHRDLRAENILLTEMQSCKIADFGLAQVNRPGNQRISSDVRLPVKWMAPEIFDNGEYTSKSDVWSFGILLTEIVTYGDDPYPGQDKMSCVRGIQRGERMPRPAGCPESLYGIMLLCWKANPKERPTFTELREMLMALIHEPVSELE</sequence>
<keyword evidence="10" id="KW-0727">SH2 domain</keyword>
<dbReference type="GeneTree" id="ENSGT00940000164033"/>
<dbReference type="EMBL" id="CU929322">
    <property type="status" value="NOT_ANNOTATED_CDS"/>
    <property type="molecule type" value="Genomic_DNA"/>
</dbReference>
<keyword evidence="6 12" id="KW-0067">ATP-binding</keyword>
<evidence type="ECO:0000313" key="20">
    <source>
        <dbReference type="ZFIN" id="ZDB-GENE-110411-209"/>
    </source>
</evidence>
<keyword evidence="1 11" id="KW-0728">SH3 domain</keyword>
<dbReference type="OMA" id="TMWKLSH"/>
<dbReference type="SMART" id="SM00252">
    <property type="entry name" value="SH2"/>
    <property type="match status" value="1"/>
</dbReference>
<dbReference type="PROSITE" id="PS50011">
    <property type="entry name" value="PROTEIN_KINASE_DOM"/>
    <property type="match status" value="1"/>
</dbReference>
<keyword evidence="18" id="KW-1185">Reference proteome</keyword>
<organism evidence="17">
    <name type="scientific">Danio rerio</name>
    <name type="common">Zebrafish</name>
    <name type="synonym">Brachydanio rerio</name>
    <dbReference type="NCBI Taxonomy" id="7955"/>
    <lineage>
        <taxon>Eukaryota</taxon>
        <taxon>Metazoa</taxon>
        <taxon>Chordata</taxon>
        <taxon>Craniata</taxon>
        <taxon>Vertebrata</taxon>
        <taxon>Euteleostomi</taxon>
        <taxon>Actinopterygii</taxon>
        <taxon>Neopterygii</taxon>
        <taxon>Teleostei</taxon>
        <taxon>Ostariophysi</taxon>
        <taxon>Cypriniformes</taxon>
        <taxon>Danionidae</taxon>
        <taxon>Danioninae</taxon>
        <taxon>Danio</taxon>
    </lineage>
</organism>
<dbReference type="PROSITE" id="PS00109">
    <property type="entry name" value="PROTEIN_KINASE_TYR"/>
    <property type="match status" value="1"/>
</dbReference>
<evidence type="ECO:0000313" key="17">
    <source>
        <dbReference type="Ensembl" id="ENSDARP00000058893"/>
    </source>
</evidence>
<dbReference type="OrthoDB" id="4062651at2759"/>
<evidence type="ECO:0000256" key="1">
    <source>
        <dbReference type="ARBA" id="ARBA00022443"/>
    </source>
</evidence>
<evidence type="ECO:0000256" key="10">
    <source>
        <dbReference type="PROSITE-ProRule" id="PRU00191"/>
    </source>
</evidence>
<dbReference type="GO" id="GO:0030154">
    <property type="term" value="P:cell differentiation"/>
    <property type="evidence" value="ECO:0000318"/>
    <property type="project" value="GO_Central"/>
</dbReference>
<comment type="similarity">
    <text evidence="13">Belongs to the protein kinase superfamily. Tyr protein kinase family.</text>
</comment>
<feature type="domain" description="Protein kinase" evidence="16">
    <location>
        <begin position="220"/>
        <end position="476"/>
    </location>
</feature>
<dbReference type="SMART" id="SM00326">
    <property type="entry name" value="SH3"/>
    <property type="match status" value="1"/>
</dbReference>
<dbReference type="KEGG" id="dre:100332982"/>
<dbReference type="STRING" id="7955.ENSDARP00000058893"/>
<dbReference type="ZFIN" id="ZDB-GENE-110411-209">
    <property type="gene designation" value="si:ch73-340m8.2"/>
</dbReference>
<keyword evidence="3" id="KW-0519">Myristate</keyword>
<evidence type="ECO:0000256" key="8">
    <source>
        <dbReference type="ARBA" id="ARBA00023288"/>
    </source>
</evidence>
<dbReference type="Pfam" id="PF07714">
    <property type="entry name" value="PK_Tyr_Ser-Thr"/>
    <property type="match status" value="1"/>
</dbReference>
<dbReference type="InterPro" id="IPR001245">
    <property type="entry name" value="Ser-Thr/Tyr_kinase_cat_dom"/>
</dbReference>
<dbReference type="FunFam" id="1.10.510.10:FF:002736">
    <property type="entry name" value="Tyrosine-protein kinase"/>
    <property type="match status" value="1"/>
</dbReference>
<evidence type="ECO:0000256" key="6">
    <source>
        <dbReference type="ARBA" id="ARBA00022840"/>
    </source>
</evidence>
<dbReference type="InterPro" id="IPR017441">
    <property type="entry name" value="Protein_kinase_ATP_BS"/>
</dbReference>
<evidence type="ECO:0000259" key="14">
    <source>
        <dbReference type="PROSITE" id="PS50001"/>
    </source>
</evidence>
<dbReference type="PRINTS" id="PR00109">
    <property type="entry name" value="TYRKINASE"/>
</dbReference>
<evidence type="ECO:0000256" key="7">
    <source>
        <dbReference type="ARBA" id="ARBA00023137"/>
    </source>
</evidence>
<dbReference type="PROSITE" id="PS50001">
    <property type="entry name" value="SH2"/>
    <property type="match status" value="1"/>
</dbReference>
<dbReference type="Gene3D" id="2.30.30.40">
    <property type="entry name" value="SH3 Domains"/>
    <property type="match status" value="1"/>
</dbReference>
<dbReference type="PROSITE" id="PS50002">
    <property type="entry name" value="SH3"/>
    <property type="match status" value="1"/>
</dbReference>
<dbReference type="PaxDb" id="7955-ENSDARP00000058893"/>
<dbReference type="Gene3D" id="3.30.505.10">
    <property type="entry name" value="SH2 domain"/>
    <property type="match status" value="1"/>
</dbReference>
<dbReference type="InterPro" id="IPR011009">
    <property type="entry name" value="Kinase-like_dom_sf"/>
</dbReference>
<evidence type="ECO:0000313" key="19">
    <source>
        <dbReference type="RefSeq" id="XP_002665190.3"/>
    </source>
</evidence>
<dbReference type="SUPFAM" id="SSF50044">
    <property type="entry name" value="SH3-domain"/>
    <property type="match status" value="1"/>
</dbReference>
<evidence type="ECO:0000256" key="3">
    <source>
        <dbReference type="ARBA" id="ARBA00022707"/>
    </source>
</evidence>
<feature type="binding site" evidence="12">
    <location>
        <position position="248"/>
    </location>
    <ligand>
        <name>ATP</name>
        <dbReference type="ChEBI" id="CHEBI:30616"/>
    </ligand>
</feature>
<dbReference type="AGR" id="ZFIN:ZDB-GENE-110411-209"/>
<dbReference type="Pfam" id="PF00017">
    <property type="entry name" value="SH2"/>
    <property type="match status" value="1"/>
</dbReference>
<dbReference type="InterPro" id="IPR050198">
    <property type="entry name" value="Non-receptor_tyrosine_kinases"/>
</dbReference>
<protein>
    <recommendedName>
        <fullName evidence="13">Tyrosine-protein kinase</fullName>
        <ecNumber evidence="13">2.7.10.2</ecNumber>
    </recommendedName>
</protein>
<dbReference type="PANTHER" id="PTHR24418">
    <property type="entry name" value="TYROSINE-PROTEIN KINASE"/>
    <property type="match status" value="1"/>
</dbReference>
<evidence type="ECO:0000256" key="4">
    <source>
        <dbReference type="ARBA" id="ARBA00022741"/>
    </source>
</evidence>
<dbReference type="InterPro" id="IPR000719">
    <property type="entry name" value="Prot_kinase_dom"/>
</dbReference>
<dbReference type="InterPro" id="IPR036860">
    <property type="entry name" value="SH2_dom_sf"/>
</dbReference>
<keyword evidence="7 13" id="KW-0829">Tyrosine-protein kinase</keyword>
<dbReference type="GeneID" id="100332982"/>
<name>E7F063_DANRE</name>
<dbReference type="GO" id="GO:0005886">
    <property type="term" value="C:plasma membrane"/>
    <property type="evidence" value="ECO:0000318"/>
    <property type="project" value="GO_Central"/>
</dbReference>
<keyword evidence="5 13" id="KW-0418">Kinase</keyword>
<evidence type="ECO:0000256" key="13">
    <source>
        <dbReference type="RuleBase" id="RU362096"/>
    </source>
</evidence>
<evidence type="ECO:0000256" key="9">
    <source>
        <dbReference type="ARBA" id="ARBA00051245"/>
    </source>
</evidence>